<sequence>MVATTHHRRQSSSGASASGRSTRRRPSLRRPSETNNTNNNSRLPSSINARNNLIRAQQQNLAGGPRRASAGLLQQPSHNNHDFLRRPSAPANVETARLSIADRFMASDYNKQRTPSPPPLPPPPPSTTITRPSITLDDYDVPRSSSVSRPSTTELPDSARLTIAESFIRNSNTRSLLSTYSGDINNNNSNSTRTSTALESAHPLEAPSMTLTPQQQQQRSTLDTHITLDLDFAVPPPSSTLDVGRRFSRPFGSQETLVQKPSAIKKQYQFEKDEESITDYETCSLRSSSSSTLDRNRQHSNNNHSIYNDEKQHQNEKGHNMSSEEASNNNNNRKFKHYGDDEQGEEAKGMWIGCCFLSCNGQQHNPKERKQRTEPRKCGRRGWVFGSFIFMILLIITGYLLWPRTPLMRIEGASLLSPAHITETHQGVMVGNVAFESQWLVNITVDNRENRVPTRFTQIDVLAKDALTGLVIGKNNSTDHKVSSEHTLPANTISTIQLPITLDYQARDDRDTTFATLKKACTQQPPKTHHDSKTNQTITEQPERESLQLHFWITLHVFGLDLVGYKPTLIATPATGGFACPLS</sequence>
<proteinExistence type="predicted"/>
<dbReference type="OrthoDB" id="2271567at2759"/>
<keyword evidence="2" id="KW-1133">Transmembrane helix</keyword>
<dbReference type="AlphaFoldDB" id="A0A8H7SBL7"/>
<feature type="compositionally biased region" description="Low complexity" evidence="1">
    <location>
        <begin position="11"/>
        <end position="20"/>
    </location>
</feature>
<evidence type="ECO:0000313" key="4">
    <source>
        <dbReference type="Proteomes" id="UP000646827"/>
    </source>
</evidence>
<dbReference type="EMBL" id="JAEPRB010000027">
    <property type="protein sequence ID" value="KAG2225528.1"/>
    <property type="molecule type" value="Genomic_DNA"/>
</dbReference>
<feature type="region of interest" description="Disordered" evidence="1">
    <location>
        <begin position="520"/>
        <end position="541"/>
    </location>
</feature>
<feature type="region of interest" description="Disordered" evidence="1">
    <location>
        <begin position="1"/>
        <end position="46"/>
    </location>
</feature>
<keyword evidence="4" id="KW-1185">Reference proteome</keyword>
<evidence type="ECO:0000256" key="1">
    <source>
        <dbReference type="SAM" id="MobiDB-lite"/>
    </source>
</evidence>
<comment type="caution">
    <text evidence="3">The sequence shown here is derived from an EMBL/GenBank/DDBJ whole genome shotgun (WGS) entry which is preliminary data.</text>
</comment>
<evidence type="ECO:0000256" key="2">
    <source>
        <dbReference type="SAM" id="Phobius"/>
    </source>
</evidence>
<protein>
    <submittedName>
        <fullName evidence="3">Uncharacterized protein</fullName>
    </submittedName>
</protein>
<reference evidence="3 4" key="1">
    <citation type="submission" date="2020-12" db="EMBL/GenBank/DDBJ databases">
        <title>Metabolic potential, ecology and presence of endohyphal bacteria is reflected in genomic diversity of Mucoromycotina.</title>
        <authorList>
            <person name="Muszewska A."/>
            <person name="Okrasinska A."/>
            <person name="Steczkiewicz K."/>
            <person name="Drgas O."/>
            <person name="Orlowska M."/>
            <person name="Perlinska-Lenart U."/>
            <person name="Aleksandrzak-Piekarczyk T."/>
            <person name="Szatraj K."/>
            <person name="Zielenkiewicz U."/>
            <person name="Pilsyk S."/>
            <person name="Malc E."/>
            <person name="Mieczkowski P."/>
            <person name="Kruszewska J.S."/>
            <person name="Biernat P."/>
            <person name="Pawlowska J."/>
        </authorList>
    </citation>
    <scope>NUCLEOTIDE SEQUENCE [LARGE SCALE GENOMIC DNA]</scope>
    <source>
        <strain evidence="3 4">CBS 142.35</strain>
    </source>
</reference>
<accession>A0A8H7SBL7</accession>
<feature type="compositionally biased region" description="Low complexity" evidence="1">
    <location>
        <begin position="127"/>
        <end position="153"/>
    </location>
</feature>
<feature type="region of interest" description="Disordered" evidence="1">
    <location>
        <begin position="58"/>
        <end position="90"/>
    </location>
</feature>
<evidence type="ECO:0000313" key="3">
    <source>
        <dbReference type="EMBL" id="KAG2225528.1"/>
    </source>
</evidence>
<organism evidence="3 4">
    <name type="scientific">Circinella minor</name>
    <dbReference type="NCBI Taxonomy" id="1195481"/>
    <lineage>
        <taxon>Eukaryota</taxon>
        <taxon>Fungi</taxon>
        <taxon>Fungi incertae sedis</taxon>
        <taxon>Mucoromycota</taxon>
        <taxon>Mucoromycotina</taxon>
        <taxon>Mucoromycetes</taxon>
        <taxon>Mucorales</taxon>
        <taxon>Lichtheimiaceae</taxon>
        <taxon>Circinella</taxon>
    </lineage>
</organism>
<feature type="transmembrane region" description="Helical" evidence="2">
    <location>
        <begin position="382"/>
        <end position="402"/>
    </location>
</feature>
<feature type="region of interest" description="Disordered" evidence="1">
    <location>
        <begin position="109"/>
        <end position="155"/>
    </location>
</feature>
<feature type="compositionally biased region" description="Basic residues" evidence="1">
    <location>
        <begin position="1"/>
        <end position="10"/>
    </location>
</feature>
<keyword evidence="2" id="KW-0472">Membrane</keyword>
<keyword evidence="2" id="KW-0812">Transmembrane</keyword>
<dbReference type="Proteomes" id="UP000646827">
    <property type="component" value="Unassembled WGS sequence"/>
</dbReference>
<name>A0A8H7SBL7_9FUNG</name>
<feature type="compositionally biased region" description="Pro residues" evidence="1">
    <location>
        <begin position="115"/>
        <end position="126"/>
    </location>
</feature>
<feature type="region of interest" description="Disordered" evidence="1">
    <location>
        <begin position="276"/>
        <end position="341"/>
    </location>
</feature>
<feature type="compositionally biased region" description="Basic and acidic residues" evidence="1">
    <location>
        <begin position="307"/>
        <end position="319"/>
    </location>
</feature>
<gene>
    <name evidence="3" type="ORF">INT45_010355</name>
</gene>
<feature type="compositionally biased region" description="Polar residues" evidence="1">
    <location>
        <begin position="33"/>
        <end position="46"/>
    </location>
</feature>